<evidence type="ECO:0000313" key="2">
    <source>
        <dbReference type="Proteomes" id="UP001237642"/>
    </source>
</evidence>
<comment type="caution">
    <text evidence="1">The sequence shown here is derived from an EMBL/GenBank/DDBJ whole genome shotgun (WGS) entry which is preliminary data.</text>
</comment>
<dbReference type="Pfam" id="PF13365">
    <property type="entry name" value="Trypsin_2"/>
    <property type="match status" value="1"/>
</dbReference>
<organism evidence="1 2">
    <name type="scientific">Heracleum sosnowskyi</name>
    <dbReference type="NCBI Taxonomy" id="360622"/>
    <lineage>
        <taxon>Eukaryota</taxon>
        <taxon>Viridiplantae</taxon>
        <taxon>Streptophyta</taxon>
        <taxon>Embryophyta</taxon>
        <taxon>Tracheophyta</taxon>
        <taxon>Spermatophyta</taxon>
        <taxon>Magnoliopsida</taxon>
        <taxon>eudicotyledons</taxon>
        <taxon>Gunneridae</taxon>
        <taxon>Pentapetalae</taxon>
        <taxon>asterids</taxon>
        <taxon>campanulids</taxon>
        <taxon>Apiales</taxon>
        <taxon>Apiaceae</taxon>
        <taxon>Apioideae</taxon>
        <taxon>apioid superclade</taxon>
        <taxon>Tordylieae</taxon>
        <taxon>Tordyliinae</taxon>
        <taxon>Heracleum</taxon>
    </lineage>
</organism>
<reference evidence="1" key="1">
    <citation type="submission" date="2023-02" db="EMBL/GenBank/DDBJ databases">
        <title>Genome of toxic invasive species Heracleum sosnowskyi carries increased number of genes despite the absence of recent whole-genome duplications.</title>
        <authorList>
            <person name="Schelkunov M."/>
            <person name="Shtratnikova V."/>
            <person name="Makarenko M."/>
            <person name="Klepikova A."/>
            <person name="Omelchenko D."/>
            <person name="Novikova G."/>
            <person name="Obukhova E."/>
            <person name="Bogdanov V."/>
            <person name="Penin A."/>
            <person name="Logacheva M."/>
        </authorList>
    </citation>
    <scope>NUCLEOTIDE SEQUENCE</scope>
    <source>
        <strain evidence="1">Hsosn_3</strain>
        <tissue evidence="1">Leaf</tissue>
    </source>
</reference>
<dbReference type="InterPro" id="IPR009003">
    <property type="entry name" value="Peptidase_S1_PA"/>
</dbReference>
<protein>
    <submittedName>
        <fullName evidence="1">Uncharacterized protein</fullName>
    </submittedName>
</protein>
<evidence type="ECO:0000313" key="1">
    <source>
        <dbReference type="EMBL" id="KAK1381572.1"/>
    </source>
</evidence>
<dbReference type="Proteomes" id="UP001237642">
    <property type="component" value="Unassembled WGS sequence"/>
</dbReference>
<name>A0AAD8MQQ5_9APIA</name>
<keyword evidence="2" id="KW-1185">Reference proteome</keyword>
<sequence>MERGGIDPAMVDFMDRSTVKLRFIREKNKLKKFTTGFFIGKIDRLAIIFSVAHLVAPMPDIEYSDKAELEAVCYGSDKAYPCCVELLIPESEILILSCFTDKKIEHFFEFAPKEEWEGIKGQKIVSTSHPFGREYRVAEGIVSSSNYLNGKNIPHYDPNLIFFDHNMAMGVGSSGAGILNLNKKVLGMQSGVLLLEQKFVSARPCGKAYNSMKMGNKENDKDLAVSGSSLRTSLHNLNYAVHIAYLDAVLRERLSYLIKKDEETISLNKLVVKGRSFRRNVEAVHDGNGKSEGYWLLKYKNRVLALVNIVSEDGCIPLTDLWGLEELLDWDMGLGIDHPDFMDVALPMEAPDHVNFDTGIGLAGQMNNLGLGQVDAPQMGNLNGMAKAGVQEEDGIQEEIIQGGLGLSDGLTFAGDTLLKDID</sequence>
<proteinExistence type="predicted"/>
<gene>
    <name evidence="1" type="ORF">POM88_028316</name>
</gene>
<dbReference type="EMBL" id="JAUIZM010000006">
    <property type="protein sequence ID" value="KAK1381572.1"/>
    <property type="molecule type" value="Genomic_DNA"/>
</dbReference>
<dbReference type="AlphaFoldDB" id="A0AAD8MQQ5"/>
<accession>A0AAD8MQQ5</accession>
<dbReference type="SUPFAM" id="SSF50494">
    <property type="entry name" value="Trypsin-like serine proteases"/>
    <property type="match status" value="1"/>
</dbReference>
<reference evidence="1" key="2">
    <citation type="submission" date="2023-05" db="EMBL/GenBank/DDBJ databases">
        <authorList>
            <person name="Schelkunov M.I."/>
        </authorList>
    </citation>
    <scope>NUCLEOTIDE SEQUENCE</scope>
    <source>
        <strain evidence="1">Hsosn_3</strain>
        <tissue evidence="1">Leaf</tissue>
    </source>
</reference>
<dbReference type="Gene3D" id="2.40.10.120">
    <property type="match status" value="1"/>
</dbReference>